<evidence type="ECO:0000313" key="2">
    <source>
        <dbReference type="EMBL" id="KPM31987.1"/>
    </source>
</evidence>
<dbReference type="AlphaFoldDB" id="A0A0P7AJK2"/>
<gene>
    <name evidence="2" type="ORF">I595_1635</name>
</gene>
<comment type="caution">
    <text evidence="2">The sequence shown here is derived from an EMBL/GenBank/DDBJ whole genome shotgun (WGS) entry which is preliminary data.</text>
</comment>
<keyword evidence="1" id="KW-0472">Membrane</keyword>
<keyword evidence="3" id="KW-1185">Reference proteome</keyword>
<accession>A0A0P7AJK2</accession>
<evidence type="ECO:0008006" key="4">
    <source>
        <dbReference type="Google" id="ProtNLM"/>
    </source>
</evidence>
<dbReference type="STRING" id="1300341.I595_1635"/>
<protein>
    <recommendedName>
        <fullName evidence="4">Isoleucyl-tRNA synthetase</fullName>
    </recommendedName>
</protein>
<feature type="transmembrane region" description="Helical" evidence="1">
    <location>
        <begin position="7"/>
        <end position="25"/>
    </location>
</feature>
<keyword evidence="1" id="KW-0812">Transmembrane</keyword>
<dbReference type="OrthoDB" id="1145018at2"/>
<evidence type="ECO:0000256" key="1">
    <source>
        <dbReference type="SAM" id="Phobius"/>
    </source>
</evidence>
<sequence>MKIKMKYVVIAVVLASFAAIIYGFILKEENESLAHKYIGSGTIGLFLVAMPLFLIKESQGKQMKDYMLTKENIEKMNKREKEQESRK</sequence>
<organism evidence="2 3">
    <name type="scientific">Croceitalea dokdonensis DOKDO 023</name>
    <dbReference type="NCBI Taxonomy" id="1300341"/>
    <lineage>
        <taxon>Bacteria</taxon>
        <taxon>Pseudomonadati</taxon>
        <taxon>Bacteroidota</taxon>
        <taxon>Flavobacteriia</taxon>
        <taxon>Flavobacteriales</taxon>
        <taxon>Flavobacteriaceae</taxon>
        <taxon>Croceitalea</taxon>
    </lineage>
</organism>
<dbReference type="Proteomes" id="UP000050280">
    <property type="component" value="Unassembled WGS sequence"/>
</dbReference>
<proteinExistence type="predicted"/>
<dbReference type="EMBL" id="LDJX01000003">
    <property type="protein sequence ID" value="KPM31987.1"/>
    <property type="molecule type" value="Genomic_DNA"/>
</dbReference>
<evidence type="ECO:0000313" key="3">
    <source>
        <dbReference type="Proteomes" id="UP000050280"/>
    </source>
</evidence>
<feature type="transmembrane region" description="Helical" evidence="1">
    <location>
        <begin position="37"/>
        <end position="55"/>
    </location>
</feature>
<dbReference type="RefSeq" id="WP_054558809.1">
    <property type="nucleotide sequence ID" value="NZ_LDJX01000003.1"/>
</dbReference>
<reference evidence="2 3" key="1">
    <citation type="submission" date="2015-09" db="EMBL/GenBank/DDBJ databases">
        <title>Genome sequence of the marine flavobacterium Croceitalea dokdonensis DOKDO 023 that contains proton- and sodium-pumping rhodopsins.</title>
        <authorList>
            <person name="Kwon S.-K."/>
            <person name="Lee H.K."/>
            <person name="Kwak M.-J."/>
            <person name="Kim J.F."/>
        </authorList>
    </citation>
    <scope>NUCLEOTIDE SEQUENCE [LARGE SCALE GENOMIC DNA]</scope>
    <source>
        <strain evidence="2 3">DOKDO 023</strain>
    </source>
</reference>
<keyword evidence="1" id="KW-1133">Transmembrane helix</keyword>
<name>A0A0P7AJK2_9FLAO</name>
<dbReference type="PATRIC" id="fig|1300341.3.peg.1823"/>